<dbReference type="InterPro" id="IPR029058">
    <property type="entry name" value="AB_hydrolase_fold"/>
</dbReference>
<dbReference type="Gene3D" id="3.40.50.1820">
    <property type="entry name" value="alpha/beta hydrolase"/>
    <property type="match status" value="2"/>
</dbReference>
<keyword evidence="1" id="KW-0732">Signal</keyword>
<dbReference type="Proteomes" id="UP001205105">
    <property type="component" value="Unassembled WGS sequence"/>
</dbReference>
<gene>
    <name evidence="2" type="ORF">COHA_009318</name>
</gene>
<keyword evidence="3" id="KW-1185">Reference proteome</keyword>
<feature type="signal peptide" evidence="1">
    <location>
        <begin position="1"/>
        <end position="25"/>
    </location>
</feature>
<evidence type="ECO:0008006" key="4">
    <source>
        <dbReference type="Google" id="ProtNLM"/>
    </source>
</evidence>
<dbReference type="AlphaFoldDB" id="A0AAD5DFN9"/>
<evidence type="ECO:0000313" key="3">
    <source>
        <dbReference type="Proteomes" id="UP001205105"/>
    </source>
</evidence>
<dbReference type="EMBL" id="JADXDR010000174">
    <property type="protein sequence ID" value="KAI7836817.1"/>
    <property type="molecule type" value="Genomic_DNA"/>
</dbReference>
<evidence type="ECO:0000256" key="1">
    <source>
        <dbReference type="SAM" id="SignalP"/>
    </source>
</evidence>
<feature type="chain" id="PRO_5042280758" description="Fungal lipase-like domain-containing protein" evidence="1">
    <location>
        <begin position="26"/>
        <end position="578"/>
    </location>
</feature>
<name>A0AAD5DFN9_9CHLO</name>
<proteinExistence type="predicted"/>
<accession>A0AAD5DFN9</accession>
<evidence type="ECO:0000313" key="2">
    <source>
        <dbReference type="EMBL" id="KAI7836817.1"/>
    </source>
</evidence>
<dbReference type="SUPFAM" id="SSF53474">
    <property type="entry name" value="alpha/beta-Hydrolases"/>
    <property type="match status" value="1"/>
</dbReference>
<sequence>MRRRSGVLAALLLLVAVARLPAASALFGWGDDEPETDLTRPVFSCNTVVVRTAYALQFLRANASALDAAGVAWDVIDLGGPANTKLTMVQALPAEVVLAFSSNDIVMPDAWSTQTSEVPFLRRFVYTAKAPTALLDAWAPLGNGTAPGGGMLAEAIDSLMGGQEVLRVVCVGEGTTGGGLATLCGPWAALQYPKANVDVITFATPWEGFNPQFSWAFEQLVTLRYRWPFVAPIPVAPGTQAAAAAVNPLITKQSLPEAVRVPGLPPMAPANLEEPGKRGFDEIYAALVGEQPPEELLPEPSGCPVMFCKTRGLLKGSCLAFRSDSLLVDLPHMDVFDKRSGADAIVAWDNATRTAHFGFKYTEEQRDWVTDAAGIQVTGFVSSMEDLMPHDEKAKRREDSLTSVRGDQTDLLKSFQQLSGGAVPRRVTCSGFSLGGALSELCGVWAAILWPGADITVANQGGPIPGNSEFRTLFQAAVGRAYKINGSTALLQDRPAWDFLDLSWNDHTCDTWLNPEDNTTIIGYVPRLFNITRPTIPGWVYNYSAPTAPPAANASAANRSGLSSAVAALALLAYLLLA</sequence>
<protein>
    <recommendedName>
        <fullName evidence="4">Fungal lipase-like domain-containing protein</fullName>
    </recommendedName>
</protein>
<comment type="caution">
    <text evidence="2">The sequence shown here is derived from an EMBL/GenBank/DDBJ whole genome shotgun (WGS) entry which is preliminary data.</text>
</comment>
<organism evidence="2 3">
    <name type="scientific">Chlorella ohadii</name>
    <dbReference type="NCBI Taxonomy" id="2649997"/>
    <lineage>
        <taxon>Eukaryota</taxon>
        <taxon>Viridiplantae</taxon>
        <taxon>Chlorophyta</taxon>
        <taxon>core chlorophytes</taxon>
        <taxon>Trebouxiophyceae</taxon>
        <taxon>Chlorellales</taxon>
        <taxon>Chlorellaceae</taxon>
        <taxon>Chlorella clade</taxon>
        <taxon>Chlorella</taxon>
    </lineage>
</organism>
<reference evidence="2" key="1">
    <citation type="submission" date="2020-11" db="EMBL/GenBank/DDBJ databases">
        <title>Chlorella ohadii genome sequencing and assembly.</title>
        <authorList>
            <person name="Murik O."/>
            <person name="Treves H."/>
            <person name="Kedem I."/>
            <person name="Shotland Y."/>
            <person name="Kaplan A."/>
        </authorList>
    </citation>
    <scope>NUCLEOTIDE SEQUENCE</scope>
    <source>
        <strain evidence="2">1</strain>
    </source>
</reference>